<dbReference type="OrthoDB" id="185373at2759"/>
<dbReference type="InterPro" id="IPR036393">
    <property type="entry name" value="AceGlu_kinase-like_sf"/>
</dbReference>
<dbReference type="EMBL" id="DF973347">
    <property type="protein sequence ID" value="GAU27088.1"/>
    <property type="molecule type" value="Genomic_DNA"/>
</dbReference>
<dbReference type="PANTHER" id="PTHR47932">
    <property type="entry name" value="ATPASE EXPRESSION PROTEIN 3"/>
    <property type="match status" value="1"/>
</dbReference>
<feature type="repeat" description="PPR" evidence="3">
    <location>
        <begin position="99"/>
        <end position="133"/>
    </location>
</feature>
<keyword evidence="5" id="KW-1185">Reference proteome</keyword>
<dbReference type="Proteomes" id="UP000242715">
    <property type="component" value="Unassembled WGS sequence"/>
</dbReference>
<feature type="repeat" description="PPR" evidence="3">
    <location>
        <begin position="332"/>
        <end position="366"/>
    </location>
</feature>
<dbReference type="InterPro" id="IPR002885">
    <property type="entry name" value="PPR_rpt"/>
</dbReference>
<evidence type="ECO:0000256" key="2">
    <source>
        <dbReference type="ARBA" id="ARBA00022737"/>
    </source>
</evidence>
<proteinExistence type="inferred from homology"/>
<evidence type="ECO:0000256" key="3">
    <source>
        <dbReference type="PROSITE-ProRule" id="PRU00708"/>
    </source>
</evidence>
<dbReference type="Gene3D" id="3.40.1160.10">
    <property type="entry name" value="Acetylglutamate kinase-like"/>
    <property type="match status" value="1"/>
</dbReference>
<evidence type="ECO:0008006" key="6">
    <source>
        <dbReference type="Google" id="ProtNLM"/>
    </source>
</evidence>
<dbReference type="SUPFAM" id="SSF53633">
    <property type="entry name" value="Carbamate kinase-like"/>
    <property type="match status" value="1"/>
</dbReference>
<dbReference type="AlphaFoldDB" id="A0A2Z6M6V5"/>
<comment type="similarity">
    <text evidence="1">Belongs to the PPR family. P subfamily.</text>
</comment>
<accession>A0A2Z6M6V5</accession>
<dbReference type="GO" id="GO:0003729">
    <property type="term" value="F:mRNA binding"/>
    <property type="evidence" value="ECO:0007669"/>
    <property type="project" value="TreeGrafter"/>
</dbReference>
<evidence type="ECO:0000313" key="5">
    <source>
        <dbReference type="Proteomes" id="UP000242715"/>
    </source>
</evidence>
<dbReference type="NCBIfam" id="TIGR00756">
    <property type="entry name" value="PPR"/>
    <property type="match status" value="7"/>
</dbReference>
<evidence type="ECO:0000256" key="1">
    <source>
        <dbReference type="ARBA" id="ARBA00007626"/>
    </source>
</evidence>
<evidence type="ECO:0000313" key="4">
    <source>
        <dbReference type="EMBL" id="GAU27088.1"/>
    </source>
</evidence>
<dbReference type="Pfam" id="PF01535">
    <property type="entry name" value="PPR"/>
    <property type="match status" value="2"/>
</dbReference>
<feature type="repeat" description="PPR" evidence="3">
    <location>
        <begin position="267"/>
        <end position="297"/>
    </location>
</feature>
<organism evidence="4 5">
    <name type="scientific">Trifolium subterraneum</name>
    <name type="common">Subterranean clover</name>
    <dbReference type="NCBI Taxonomy" id="3900"/>
    <lineage>
        <taxon>Eukaryota</taxon>
        <taxon>Viridiplantae</taxon>
        <taxon>Streptophyta</taxon>
        <taxon>Embryophyta</taxon>
        <taxon>Tracheophyta</taxon>
        <taxon>Spermatophyta</taxon>
        <taxon>Magnoliopsida</taxon>
        <taxon>eudicotyledons</taxon>
        <taxon>Gunneridae</taxon>
        <taxon>Pentapetalae</taxon>
        <taxon>rosids</taxon>
        <taxon>fabids</taxon>
        <taxon>Fabales</taxon>
        <taxon>Fabaceae</taxon>
        <taxon>Papilionoideae</taxon>
        <taxon>50 kb inversion clade</taxon>
        <taxon>NPAAA clade</taxon>
        <taxon>Hologalegina</taxon>
        <taxon>IRL clade</taxon>
        <taxon>Trifolieae</taxon>
        <taxon>Trifolium</taxon>
    </lineage>
</organism>
<gene>
    <name evidence="4" type="ORF">TSUD_103970</name>
</gene>
<name>A0A2Z6M6V5_TRISU</name>
<protein>
    <recommendedName>
        <fullName evidence="6">Pentatricopeptide repeat-containing protein</fullName>
    </recommendedName>
</protein>
<feature type="repeat" description="PPR" evidence="3">
    <location>
        <begin position="367"/>
        <end position="401"/>
    </location>
</feature>
<dbReference type="PANTHER" id="PTHR47932:SF62">
    <property type="entry name" value="EXPRESSED PROTEIN"/>
    <property type="match status" value="1"/>
</dbReference>
<feature type="repeat" description="PPR" evidence="3">
    <location>
        <begin position="134"/>
        <end position="168"/>
    </location>
</feature>
<reference evidence="5" key="1">
    <citation type="journal article" date="2017" name="Front. Plant Sci.">
        <title>Climate Clever Clovers: New Paradigm to Reduce the Environmental Footprint of Ruminants by Breeding Low Methanogenic Forages Utilizing Haplotype Variation.</title>
        <authorList>
            <person name="Kaur P."/>
            <person name="Appels R."/>
            <person name="Bayer P.E."/>
            <person name="Keeble-Gagnere G."/>
            <person name="Wang J."/>
            <person name="Hirakawa H."/>
            <person name="Shirasawa K."/>
            <person name="Vercoe P."/>
            <person name="Stefanova K."/>
            <person name="Durmic Z."/>
            <person name="Nichols P."/>
            <person name="Revell C."/>
            <person name="Isobe S.N."/>
            <person name="Edwards D."/>
            <person name="Erskine W."/>
        </authorList>
    </citation>
    <scope>NUCLEOTIDE SEQUENCE [LARGE SCALE GENOMIC DNA]</scope>
    <source>
        <strain evidence="5">cv. Daliak</strain>
    </source>
</reference>
<feature type="repeat" description="PPR" evidence="3">
    <location>
        <begin position="169"/>
        <end position="203"/>
    </location>
</feature>
<dbReference type="SUPFAM" id="SSF81901">
    <property type="entry name" value="HCP-like"/>
    <property type="match status" value="1"/>
</dbReference>
<sequence length="734" mass="83277">MLTFSKLKKSFSPCSCGIIRRTLNNYLRSFSVASDLQGLRFCIWVALKFDTFTDEPYNLVSTILAHSVRALVRSYSSLGLTNNAIKVFDQMPELGVIPDAHMYNTILRDVLKKQLFELALALYTTMIKSNVVPDHYTYNMLIDGFSKSGDIAGAYEMIYEMQKVNLTPNVLAYTYVLYGSCQAKNVDEARKVFNDMEILKCPPDVVSCNVLLNGYCQMGRAGRYSEAHAWYTRMFKEGIPPDVVTYGMVDEAQELFHQIKEFGSVPSAVTFNVLINGLCKAHRLEEAINLFSIIKMRQDPGLQENVEQMYKDEQFLNAYEFLTLTNSRVNPDIITYNILINACCEARNIEDAKKLFKELRKNGLSPDCVTYGTLIKGLYMIDKKEEAFNLFGDMQKVGCEPTLSVYRTVMTWLCKNREVLPALKLYLKYLKSLPSRDNDSISVLEEYIDGGKLEPAIRGLLELDDRTARDFKLAPYTILLIGFCQAKKVNEAYIVFSVLHKFNIKINATSCVHLIKGLCDEHMMYNLIDKAQAQDKSYISAPDAVSDKHCLTAHELFDGNDLAIFLSNLHQEVTNLKAMLHAIDIEWDFLQMDGHKGSPRRKSYPCPSNGWTEQRLIKWYSLSPSKQLFMGALFRACQVISWTDVDGVYSTDPRKAMILKTLESCTLESVKAYCDLKIKEINFHTASSEQSVCFSVPEKEVKAVSEVLQSIFHSTLYAGRLSQLPTPISSSDQL</sequence>
<keyword evidence="2" id="KW-0677">Repeat</keyword>
<dbReference type="Gene3D" id="1.25.40.10">
    <property type="entry name" value="Tetratricopeptide repeat domain"/>
    <property type="match status" value="6"/>
</dbReference>
<dbReference type="PROSITE" id="PS51375">
    <property type="entry name" value="PPR"/>
    <property type="match status" value="8"/>
</dbReference>
<feature type="repeat" description="PPR" evidence="3">
    <location>
        <begin position="64"/>
        <end position="98"/>
    </location>
</feature>
<dbReference type="Pfam" id="PF13041">
    <property type="entry name" value="PPR_2"/>
    <property type="match status" value="3"/>
</dbReference>
<dbReference type="Pfam" id="PF12854">
    <property type="entry name" value="PPR_1"/>
    <property type="match status" value="1"/>
</dbReference>
<feature type="repeat" description="PPR" evidence="3">
    <location>
        <begin position="204"/>
        <end position="241"/>
    </location>
</feature>
<dbReference type="InterPro" id="IPR011990">
    <property type="entry name" value="TPR-like_helical_dom_sf"/>
</dbReference>